<evidence type="ECO:0000313" key="2">
    <source>
        <dbReference type="Proteomes" id="UP000035553"/>
    </source>
</evidence>
<dbReference type="Gene3D" id="3.40.50.11090">
    <property type="match status" value="1"/>
</dbReference>
<evidence type="ECO:0000313" key="1">
    <source>
        <dbReference type="EMBL" id="KLI03505.1"/>
    </source>
</evidence>
<reference evidence="1 2" key="1">
    <citation type="journal article" date="2011" name="J. Bacteriol.">
        <title>Draft genome sequence of Sporolactobacillus inulinus strain CASD, an efficient D-lactic acid-producing bacterium with high-concentration lactate tolerance capability.</title>
        <authorList>
            <person name="Yu B."/>
            <person name="Su F."/>
            <person name="Wang L."/>
            <person name="Xu K."/>
            <person name="Zhao B."/>
            <person name="Xu P."/>
        </authorList>
    </citation>
    <scope>NUCLEOTIDE SEQUENCE [LARGE SCALE GENOMIC DNA]</scope>
    <source>
        <strain evidence="1 2">CASD</strain>
    </source>
</reference>
<dbReference type="RefSeq" id="WP_010026325.1">
    <property type="nucleotide sequence ID" value="NZ_AFVQ02000031.1"/>
</dbReference>
<name>A0A0U1QRS3_9BACL</name>
<gene>
    <name evidence="1" type="ORF">SINU_02445</name>
</gene>
<keyword evidence="1" id="KW-0808">Transferase</keyword>
<comment type="caution">
    <text evidence="1">The sequence shown here is derived from an EMBL/GenBank/DDBJ whole genome shotgun (WGS) entry which is preliminary data.</text>
</comment>
<dbReference type="Gene3D" id="3.40.50.2000">
    <property type="entry name" value="Glycogen Phosphorylase B"/>
    <property type="match status" value="1"/>
</dbReference>
<organism evidence="1 2">
    <name type="scientific">Sporolactobacillus inulinus CASD</name>
    <dbReference type="NCBI Taxonomy" id="1069536"/>
    <lineage>
        <taxon>Bacteria</taxon>
        <taxon>Bacillati</taxon>
        <taxon>Bacillota</taxon>
        <taxon>Bacilli</taxon>
        <taxon>Bacillales</taxon>
        <taxon>Sporolactobacillaceae</taxon>
        <taxon>Sporolactobacillus</taxon>
    </lineage>
</organism>
<dbReference type="STRING" id="1069536.SINU_02445"/>
<dbReference type="AlphaFoldDB" id="A0A0U1QRS3"/>
<proteinExistence type="predicted"/>
<keyword evidence="2" id="KW-1185">Reference proteome</keyword>
<dbReference type="Proteomes" id="UP000035553">
    <property type="component" value="Unassembled WGS sequence"/>
</dbReference>
<dbReference type="SUPFAM" id="SSF53756">
    <property type="entry name" value="UDP-Glycosyltransferase/glycogen phosphorylase"/>
    <property type="match status" value="1"/>
</dbReference>
<accession>A0A0U1QRS3</accession>
<sequence>MKPVATAFQDIQQGDIHDYDDIIKYFNFRQVKQELPKAPRSITFVTTGIIPFDGGQTTMLHLGTELSKRGFQVYYLSYVAQSREAMEINAEFNYSGYQGTCLDMSALAHHQSDIWLGTLWESVYVFKDKPGYKMYFVQDYEPYFYAFGDRSYLAKKTYELGLHMISLGPWCAEMIKKNCQVRSPLDVIRFPVDARRYPFQPREFTEYKNKSVFTIAAYTKWSSPRRAPISIQIVLSNCAQIAREHGIQLNIVYFGTDQSEQFINGKNLGKLTKKEMHELFLRADFGIAPSMTNFSLVPYEMMSSGLPVIDFYEGTGLSFMPKQCALFCHLDEESLFQTLHDAIHSPERITNTVQHAQAHLTAVTWKDTLSDFMEVINRLPIETAS</sequence>
<dbReference type="OrthoDB" id="9797829at2"/>
<dbReference type="GO" id="GO:0016740">
    <property type="term" value="F:transferase activity"/>
    <property type="evidence" value="ECO:0007669"/>
    <property type="project" value="UniProtKB-KW"/>
</dbReference>
<protein>
    <submittedName>
        <fullName evidence="1">Glycosyltransferase</fullName>
    </submittedName>
</protein>
<dbReference type="EMBL" id="AFVQ02000031">
    <property type="protein sequence ID" value="KLI03505.1"/>
    <property type="molecule type" value="Genomic_DNA"/>
</dbReference>